<dbReference type="Proteomes" id="UP000269265">
    <property type="component" value="Unassembled WGS sequence"/>
</dbReference>
<dbReference type="PANTHER" id="PTHR12843">
    <property type="entry name" value="PROTEIN-LYSINE N-METHYLTRANSFERASE METTL10"/>
    <property type="match status" value="1"/>
</dbReference>
<gene>
    <name evidence="2" type="ORF">EIP75_14785</name>
</gene>
<dbReference type="PANTHER" id="PTHR12843:SF5">
    <property type="entry name" value="EEF1A LYSINE METHYLTRANSFERASE 2"/>
    <property type="match status" value="1"/>
</dbReference>
<dbReference type="OrthoDB" id="9788660at2"/>
<reference evidence="2 3" key="1">
    <citation type="submission" date="2018-12" db="EMBL/GenBank/DDBJ databases">
        <title>The whole draft genome of Aquabacterium sp. SJQ9.</title>
        <authorList>
            <person name="Sun L."/>
            <person name="Gao X."/>
            <person name="Chen W."/>
            <person name="Huang K."/>
        </authorList>
    </citation>
    <scope>NUCLEOTIDE SEQUENCE [LARGE SCALE GENOMIC DNA]</scope>
    <source>
        <strain evidence="2 3">SJQ9</strain>
    </source>
</reference>
<dbReference type="InterPro" id="IPR029063">
    <property type="entry name" value="SAM-dependent_MTases_sf"/>
</dbReference>
<dbReference type="RefSeq" id="WP_125244050.1">
    <property type="nucleotide sequence ID" value="NZ_RSED01000011.1"/>
</dbReference>
<dbReference type="GO" id="GO:0008757">
    <property type="term" value="F:S-adenosylmethionine-dependent methyltransferase activity"/>
    <property type="evidence" value="ECO:0007669"/>
    <property type="project" value="InterPro"/>
</dbReference>
<comment type="caution">
    <text evidence="2">The sequence shown here is derived from an EMBL/GenBank/DDBJ whole genome shotgun (WGS) entry which is preliminary data.</text>
</comment>
<evidence type="ECO:0000259" key="1">
    <source>
        <dbReference type="Pfam" id="PF08241"/>
    </source>
</evidence>
<dbReference type="EMBL" id="RSED01000011">
    <property type="protein sequence ID" value="RRS03516.1"/>
    <property type="molecule type" value="Genomic_DNA"/>
</dbReference>
<dbReference type="CDD" id="cd02440">
    <property type="entry name" value="AdoMet_MTases"/>
    <property type="match status" value="1"/>
</dbReference>
<organism evidence="2 3">
    <name type="scientific">Aquabacterium soli</name>
    <dbReference type="NCBI Taxonomy" id="2493092"/>
    <lineage>
        <taxon>Bacteria</taxon>
        <taxon>Pseudomonadati</taxon>
        <taxon>Pseudomonadota</taxon>
        <taxon>Betaproteobacteria</taxon>
        <taxon>Burkholderiales</taxon>
        <taxon>Aquabacterium</taxon>
    </lineage>
</organism>
<keyword evidence="2" id="KW-0808">Transferase</keyword>
<dbReference type="Gene3D" id="3.40.50.150">
    <property type="entry name" value="Vaccinia Virus protein VP39"/>
    <property type="match status" value="1"/>
</dbReference>
<dbReference type="AlphaFoldDB" id="A0A426V9A5"/>
<keyword evidence="2" id="KW-0489">Methyltransferase</keyword>
<dbReference type="Pfam" id="PF08241">
    <property type="entry name" value="Methyltransf_11"/>
    <property type="match status" value="1"/>
</dbReference>
<feature type="domain" description="Methyltransferase type 11" evidence="1">
    <location>
        <begin position="46"/>
        <end position="144"/>
    </location>
</feature>
<dbReference type="GO" id="GO:0032259">
    <property type="term" value="P:methylation"/>
    <property type="evidence" value="ECO:0007669"/>
    <property type="project" value="UniProtKB-KW"/>
</dbReference>
<protein>
    <submittedName>
        <fullName evidence="2">Class I SAM-dependent methyltransferase</fullName>
    </submittedName>
</protein>
<evidence type="ECO:0000313" key="3">
    <source>
        <dbReference type="Proteomes" id="UP000269265"/>
    </source>
</evidence>
<proteinExistence type="predicted"/>
<accession>A0A426V9A5</accession>
<evidence type="ECO:0000313" key="2">
    <source>
        <dbReference type="EMBL" id="RRS03516.1"/>
    </source>
</evidence>
<dbReference type="InterPro" id="IPR013216">
    <property type="entry name" value="Methyltransf_11"/>
</dbReference>
<sequence>MQNKDHWEKVYTTKAPDSVSWFQAHADMSMRLIRASGLGRDAALIDIGGGASTLVDDLLDDGYAHVTVLDLSAAALAESRHRLGARGAGVKWVEADITRTTFEPHSIDLWHDRAVFHFLTTQEDREAYVKQVLRALKPGGHVIMATFGSNGPTQCSGLPVMRYAPDELHAEFGKAFTMLTHEEQMHHTPFGTDQQFIYCMCRKKTT</sequence>
<name>A0A426V9A5_9BURK</name>
<keyword evidence="3" id="KW-1185">Reference proteome</keyword>
<dbReference type="SUPFAM" id="SSF53335">
    <property type="entry name" value="S-adenosyl-L-methionine-dependent methyltransferases"/>
    <property type="match status" value="1"/>
</dbReference>